<feature type="compositionally biased region" description="Basic residues" evidence="5">
    <location>
        <begin position="1137"/>
        <end position="1146"/>
    </location>
</feature>
<dbReference type="SMART" id="SM00147">
    <property type="entry name" value="RasGEF"/>
    <property type="match status" value="1"/>
</dbReference>
<keyword evidence="10" id="KW-0418">Kinase</keyword>
<dbReference type="Pfam" id="PF00618">
    <property type="entry name" value="RasGEF_N"/>
    <property type="match status" value="1"/>
</dbReference>
<keyword evidence="1 3" id="KW-0344">Guanine-nucleotide releasing factor</keyword>
<accession>A0A6P8RCJ9</accession>
<feature type="domain" description="Ras-GEF" evidence="6">
    <location>
        <begin position="1645"/>
        <end position="1896"/>
    </location>
</feature>
<dbReference type="Pfam" id="PF00617">
    <property type="entry name" value="RasGEF"/>
    <property type="match status" value="1"/>
</dbReference>
<dbReference type="GO" id="GO:0007264">
    <property type="term" value="P:small GTPase-mediated signal transduction"/>
    <property type="evidence" value="ECO:0007669"/>
    <property type="project" value="InterPro"/>
</dbReference>
<dbReference type="RefSeq" id="XP_033797741.1">
    <property type="nucleotide sequence ID" value="XM_033941850.1"/>
</dbReference>
<evidence type="ECO:0000313" key="10">
    <source>
        <dbReference type="RefSeq" id="XP_033797741.1"/>
    </source>
</evidence>
<evidence type="ECO:0000256" key="2">
    <source>
        <dbReference type="ARBA" id="ARBA00022737"/>
    </source>
</evidence>
<feature type="coiled-coil region" evidence="4">
    <location>
        <begin position="1352"/>
        <end position="1379"/>
    </location>
</feature>
<evidence type="ECO:0000256" key="4">
    <source>
        <dbReference type="SAM" id="Coils"/>
    </source>
</evidence>
<dbReference type="InterPro" id="IPR029899">
    <property type="entry name" value="KNDC1"/>
</dbReference>
<protein>
    <submittedName>
        <fullName evidence="10">Kinase non-catalytic C-lobe domain-containing protein 1 isoform X1</fullName>
    </submittedName>
</protein>
<dbReference type="GO" id="GO:0043025">
    <property type="term" value="C:neuronal cell body"/>
    <property type="evidence" value="ECO:0007669"/>
    <property type="project" value="TreeGrafter"/>
</dbReference>
<dbReference type="OrthoDB" id="10254377at2759"/>
<evidence type="ECO:0000256" key="5">
    <source>
        <dbReference type="SAM" id="MobiDB-lite"/>
    </source>
</evidence>
<dbReference type="GO" id="GO:0048814">
    <property type="term" value="P:regulation of dendrite morphogenesis"/>
    <property type="evidence" value="ECO:0007669"/>
    <property type="project" value="TreeGrafter"/>
</dbReference>
<dbReference type="SMART" id="SM00229">
    <property type="entry name" value="RasGEFN"/>
    <property type="match status" value="1"/>
</dbReference>
<dbReference type="Proteomes" id="UP000515159">
    <property type="component" value="Chromosome 4"/>
</dbReference>
<keyword evidence="4" id="KW-0175">Coiled coil</keyword>
<sequence>METGDAAREEDYGEDDRDEQELYDFDLLPTLLEDEENVSLADILSLRDSSLSEQDIWAVCLECIHSLKSISHSAIFQTLCITPDTLAFNNNGNVCFREQLGDDPEGAFVSPEFDITGNTYEAHIYSLGATLKAASEFVIEPELEPNFCQELKSLLEQMQQENPSDRPDIEIIRSLCEDKMKCSSCSICRRLSAVGRRVLSIESINVFQVDECENTWKGREYQASTGVKSWTDEKIGSIPFAAEDYASKSCLIGCVNRLPLDDGKRKYGLNEIAIKMCNERIPQHSKFTNYCDEKQMASFLQNHNDCVLETGPCDHDCDRLPRKSLISKPQSFPKNSRKYTEEGSSLTSVFASDKGKLTKKGWPSASDLPLLDGSNDDDFDNSCFQTESQPKLCLVTEKVPSVPKRRPEFCSDCGMDAFSLAFPETPLVRVTCKGPDHLLAGTEVLGKDCTSPGDCAQTSIFLKGDYLSQNNCESSLLKTNSKGKECKASLSNSSKLSSSGLSRSGAKNFFDGTRESELINDHEQWISLKDLLSQYGRPLKEFELWALCHECLHALQTCINYPVYLSLDTVMIDFSGKVLYSISEDAECYDAFCLAPEFEEKGLVTEKVCVYGVAAILWTAAKYNFLPDHRLSLPKKLKRLLLSMAKRNANERPSVADALQICKEYLFQQGIKSNKVWSQLSRCAYQKAHENESAVLLECVSLKLANAHNKERSMDPTIGFVPITNKRITAVKGPVPCQSSLRNEVSTLPTTFTSPATYFKPIILMQNTDFRRNQQEAPRISSSEQIVDIVNNEIQVNSKESISVTEMKSHTVEEHSEATHLSPPQKETPTANPTSNSFISSLKRQTPNNVLSFTAFSASASNHLSDQKEIISVASPSSSSVCSTLHNTPPLHNFLLKQDPTTGVQKLPEKMQSVHFHTESACECLGNLPEFLSCSLQNSNSGISFKDNSSCKQITGSTPGRQENGITNIIISQNESLDAGSSFDATNNHVEMNSKEAEVCKEGLDIAISFPEESSSMNANSDLEPALQPKRTICSYVQKVVQLIQEEFAFDGYLENGVEDLAMGEYIFALKGLQFGTFCGAISEKFCDLYWDETLLENLYTVVNGETLSPVGFRISKDISTVINTSENFKRNNTSPSRKKPRKTKKIEKQSNCTQLHLVQHEESVCYTSLMPDMPFQTDGSLETFNLNPGKETLVTAYTEIPPTIDSQSEDMNFQKLLPVSFEKKYSPQNPLLRIETKEHSKKWNLLQADSFSLRPDFKTVNEENTEDMFYNTADVYICNPGWRSAFYGAQCFHLDVQSYAHKLGLQKENETPNIMAKKLELQQQLTIETKNYKKTVQFYQKLLQKERRNKVAEVRSIMIKLKSQLEEMKSKVQFLELVKKYLQASDAEQWGLEQCALPIVINMTTQCKTEYRHFEEKSLLSFYSVREHKGDKPNKSKILQAGTPLGLMAYLYTRNAFLEGYVQQFLYTFRYFCAQKDFLQFLIERAKSSLSSENVTSSTTLAKIYNRTFCLLQTWIEDCCTVDFTANPDLLDMLETFIYSTLIPKDNRGEQLLSSLQDTGSRKNEFDEDTRSLHSLCTKFSEDNISRKSFKWTHSKGNEALVLHQKYNIVSALPRPCYPRFIEGFSGSYMKVCERDSYFINEYSVQQLSNQLTLLQEKIFQKCHPVHFLNSRVLGVKDRATTASKIVHSEALPAEVCSLFVQDCIQDNYLIQILRYEDNVSTWVAAEIVTSHTSKLQANLLLKFLLIAKCCYKQRNFATAMQILRGLENLIVRQLPVWKNLPSKVSEMMKDLKAVEVFLKSESLCLMKGDKFKTLPTIPSAHLLAMHIQQLETGGFTMVNGTYKWTKLRNIAKVVSQIRAFQEIPYALTPDPELQYYLEKRFAHFSEADISALAAENNTNYYPMPAEKHSRRIQDTLRRMKATFQ</sequence>
<evidence type="ECO:0000259" key="6">
    <source>
        <dbReference type="PROSITE" id="PS50009"/>
    </source>
</evidence>
<dbReference type="SMART" id="SM00750">
    <property type="entry name" value="KIND"/>
    <property type="match status" value="2"/>
</dbReference>
<dbReference type="CDD" id="cd06224">
    <property type="entry name" value="REM"/>
    <property type="match status" value="1"/>
</dbReference>
<keyword evidence="9" id="KW-1185">Reference proteome</keyword>
<dbReference type="CTD" id="85442"/>
<dbReference type="GO" id="GO:0032045">
    <property type="term" value="C:guanyl-nucleotide exchange factor complex"/>
    <property type="evidence" value="ECO:0007669"/>
    <property type="project" value="TreeGrafter"/>
</dbReference>
<feature type="compositionally biased region" description="Basic and acidic residues" evidence="5">
    <location>
        <begin position="809"/>
        <end position="818"/>
    </location>
</feature>
<proteinExistence type="predicted"/>
<feature type="compositionally biased region" description="Polar residues" evidence="5">
    <location>
        <begin position="825"/>
        <end position="840"/>
    </location>
</feature>
<organism evidence="9 10">
    <name type="scientific">Geotrypetes seraphini</name>
    <name type="common">Gaboon caecilian</name>
    <name type="synonym">Caecilia seraphini</name>
    <dbReference type="NCBI Taxonomy" id="260995"/>
    <lineage>
        <taxon>Eukaryota</taxon>
        <taxon>Metazoa</taxon>
        <taxon>Chordata</taxon>
        <taxon>Craniata</taxon>
        <taxon>Vertebrata</taxon>
        <taxon>Euteleostomi</taxon>
        <taxon>Amphibia</taxon>
        <taxon>Gymnophiona</taxon>
        <taxon>Geotrypetes</taxon>
    </lineage>
</organism>
<dbReference type="InterPro" id="IPR036964">
    <property type="entry name" value="RASGEF_cat_dom_sf"/>
</dbReference>
<feature type="domain" description="KIND" evidence="8">
    <location>
        <begin position="38"/>
        <end position="217"/>
    </location>
</feature>
<feature type="region of interest" description="Disordered" evidence="5">
    <location>
        <begin position="1127"/>
        <end position="1146"/>
    </location>
</feature>
<gene>
    <name evidence="10" type="primary">KNDC1</name>
</gene>
<keyword evidence="10" id="KW-0808">Transferase</keyword>
<dbReference type="PROSITE" id="PS51377">
    <property type="entry name" value="KIND"/>
    <property type="match status" value="2"/>
</dbReference>
<reference evidence="10" key="1">
    <citation type="submission" date="2025-08" db="UniProtKB">
        <authorList>
            <consortium name="RefSeq"/>
        </authorList>
    </citation>
    <scope>IDENTIFICATION</scope>
</reference>
<dbReference type="GeneID" id="117359308"/>
<dbReference type="PANTHER" id="PTHR21560">
    <property type="entry name" value="VERY KIND PROTEIN"/>
    <property type="match status" value="1"/>
</dbReference>
<dbReference type="InParanoid" id="A0A6P8RCJ9"/>
<dbReference type="GO" id="GO:0030425">
    <property type="term" value="C:dendrite"/>
    <property type="evidence" value="ECO:0007669"/>
    <property type="project" value="TreeGrafter"/>
</dbReference>
<dbReference type="InterPro" id="IPR023578">
    <property type="entry name" value="Ras_GEF_dom_sf"/>
</dbReference>
<dbReference type="InterPro" id="IPR000651">
    <property type="entry name" value="Ras-like_Gua-exchang_fac_N"/>
</dbReference>
<dbReference type="Gene3D" id="1.20.870.10">
    <property type="entry name" value="Son of sevenless (SoS) protein Chain: S domain 1"/>
    <property type="match status" value="1"/>
</dbReference>
<dbReference type="SUPFAM" id="SSF48366">
    <property type="entry name" value="Ras GEF"/>
    <property type="match status" value="1"/>
</dbReference>
<dbReference type="InterPro" id="IPR011009">
    <property type="entry name" value="Kinase-like_dom_sf"/>
</dbReference>
<evidence type="ECO:0000259" key="7">
    <source>
        <dbReference type="PROSITE" id="PS50212"/>
    </source>
</evidence>
<dbReference type="Gene3D" id="1.10.840.10">
    <property type="entry name" value="Ras guanine-nucleotide exchange factors catalytic domain"/>
    <property type="match status" value="1"/>
</dbReference>
<dbReference type="SUPFAM" id="SSF56112">
    <property type="entry name" value="Protein kinase-like (PK-like)"/>
    <property type="match status" value="2"/>
</dbReference>
<dbReference type="FunCoup" id="A0A6P8RCJ9">
    <property type="interactions" value="68"/>
</dbReference>
<evidence type="ECO:0000256" key="1">
    <source>
        <dbReference type="ARBA" id="ARBA00022658"/>
    </source>
</evidence>
<feature type="region of interest" description="Disordered" evidence="5">
    <location>
        <begin position="809"/>
        <end position="840"/>
    </location>
</feature>
<dbReference type="GO" id="GO:0005085">
    <property type="term" value="F:guanyl-nucleotide exchange factor activity"/>
    <property type="evidence" value="ECO:0007669"/>
    <property type="project" value="UniProtKB-KW"/>
</dbReference>
<dbReference type="Gene3D" id="1.10.510.10">
    <property type="entry name" value="Transferase(Phosphotransferase) domain 1"/>
    <property type="match status" value="2"/>
</dbReference>
<evidence type="ECO:0000256" key="3">
    <source>
        <dbReference type="PROSITE-ProRule" id="PRU00168"/>
    </source>
</evidence>
<dbReference type="KEGG" id="gsh:117359308"/>
<feature type="domain" description="N-terminal Ras-GEF" evidence="7">
    <location>
        <begin position="1436"/>
        <end position="1565"/>
    </location>
</feature>
<dbReference type="Pfam" id="PF16474">
    <property type="entry name" value="KIND"/>
    <property type="match status" value="1"/>
</dbReference>
<dbReference type="PROSITE" id="PS50009">
    <property type="entry name" value="RASGEF_CAT"/>
    <property type="match status" value="1"/>
</dbReference>
<evidence type="ECO:0000259" key="8">
    <source>
        <dbReference type="PROSITE" id="PS51377"/>
    </source>
</evidence>
<dbReference type="FunFam" id="1.10.840.10:FF:000013">
    <property type="entry name" value="Kinase non-catalytic C-lobe domain-containing 1"/>
    <property type="match status" value="1"/>
</dbReference>
<dbReference type="InterPro" id="IPR011019">
    <property type="entry name" value="KIND_dom"/>
</dbReference>
<feature type="domain" description="KIND" evidence="8">
    <location>
        <begin position="526"/>
        <end position="690"/>
    </location>
</feature>
<dbReference type="GO" id="GO:0016301">
    <property type="term" value="F:kinase activity"/>
    <property type="evidence" value="ECO:0007669"/>
    <property type="project" value="UniProtKB-KW"/>
</dbReference>
<dbReference type="PANTHER" id="PTHR21560:SF0">
    <property type="entry name" value="KINASE NON-CATALYTIC C-LOBE DOMAIN-CONTAINING PROTEIN 1"/>
    <property type="match status" value="1"/>
</dbReference>
<evidence type="ECO:0000313" key="9">
    <source>
        <dbReference type="Proteomes" id="UP000515159"/>
    </source>
</evidence>
<dbReference type="InterPro" id="IPR001895">
    <property type="entry name" value="RASGEF_cat_dom"/>
</dbReference>
<dbReference type="PROSITE" id="PS50212">
    <property type="entry name" value="RASGEF_NTER"/>
    <property type="match status" value="1"/>
</dbReference>
<name>A0A6P8RCJ9_GEOSA</name>
<keyword evidence="2" id="KW-0677">Repeat</keyword>
<dbReference type="FunFam" id="1.10.510.10:FF:000529">
    <property type="entry name" value="Kinase non-catalytic C-lobe domain-containing 1"/>
    <property type="match status" value="1"/>
</dbReference>